<name>A0A4U6DAU6_9BACT</name>
<gene>
    <name evidence="3" type="ORF">FDK13_13650</name>
</gene>
<dbReference type="Pfam" id="PF13778">
    <property type="entry name" value="DUF4174"/>
    <property type="match status" value="1"/>
</dbReference>
<dbReference type="Proteomes" id="UP000304900">
    <property type="component" value="Unassembled WGS sequence"/>
</dbReference>
<evidence type="ECO:0000256" key="1">
    <source>
        <dbReference type="ARBA" id="ARBA00022729"/>
    </source>
</evidence>
<feature type="domain" description="DUF4174" evidence="2">
    <location>
        <begin position="17"/>
        <end position="114"/>
    </location>
</feature>
<dbReference type="OrthoDB" id="7362103at2"/>
<dbReference type="EMBL" id="SZVO01000006">
    <property type="protein sequence ID" value="TKT91414.1"/>
    <property type="molecule type" value="Genomic_DNA"/>
</dbReference>
<dbReference type="AlphaFoldDB" id="A0A4U6DAU6"/>
<sequence>MLLLFQLIFLFMTTVQPRQVLLFYKEDSKVLLQKQLSEFDKNEVGMKEPDIKFLFFKQSAENADQFKKWKIKESDPYTFILIGRDGGEKYRSGNFVSRQDLFGKIDAMPMRRSEGGKN</sequence>
<evidence type="ECO:0000313" key="3">
    <source>
        <dbReference type="EMBL" id="TKT91414.1"/>
    </source>
</evidence>
<dbReference type="InterPro" id="IPR025232">
    <property type="entry name" value="DUF4174"/>
</dbReference>
<evidence type="ECO:0000313" key="4">
    <source>
        <dbReference type="Proteomes" id="UP000304900"/>
    </source>
</evidence>
<reference evidence="3 4" key="1">
    <citation type="submission" date="2019-05" db="EMBL/GenBank/DDBJ databases">
        <title>Dyadobacter AR-3-8 sp. nov., isolated from arctic soil.</title>
        <authorList>
            <person name="Chaudhary D.K."/>
        </authorList>
    </citation>
    <scope>NUCLEOTIDE SEQUENCE [LARGE SCALE GENOMIC DNA]</scope>
    <source>
        <strain evidence="3 4">AR-3-8</strain>
    </source>
</reference>
<evidence type="ECO:0000259" key="2">
    <source>
        <dbReference type="Pfam" id="PF13778"/>
    </source>
</evidence>
<keyword evidence="1" id="KW-0732">Signal</keyword>
<comment type="caution">
    <text evidence="3">The sequence shown here is derived from an EMBL/GenBank/DDBJ whole genome shotgun (WGS) entry which is preliminary data.</text>
</comment>
<protein>
    <submittedName>
        <fullName evidence="3">DUF4174 domain-containing protein</fullName>
    </submittedName>
</protein>
<keyword evidence="4" id="KW-1185">Reference proteome</keyword>
<organism evidence="3 4">
    <name type="scientific">Dyadobacter frigoris</name>
    <dbReference type="NCBI Taxonomy" id="2576211"/>
    <lineage>
        <taxon>Bacteria</taxon>
        <taxon>Pseudomonadati</taxon>
        <taxon>Bacteroidota</taxon>
        <taxon>Cytophagia</taxon>
        <taxon>Cytophagales</taxon>
        <taxon>Spirosomataceae</taxon>
        <taxon>Dyadobacter</taxon>
    </lineage>
</organism>
<accession>A0A4U6DAU6</accession>
<proteinExistence type="predicted"/>